<dbReference type="OrthoDB" id="9808130at2"/>
<keyword evidence="1" id="KW-0812">Transmembrane</keyword>
<dbReference type="AlphaFoldDB" id="A0A1I0MY80"/>
<feature type="transmembrane region" description="Helical" evidence="1">
    <location>
        <begin position="51"/>
        <end position="75"/>
    </location>
</feature>
<feature type="transmembrane region" description="Helical" evidence="1">
    <location>
        <begin position="12"/>
        <end position="31"/>
    </location>
</feature>
<keyword evidence="3" id="KW-1185">Reference proteome</keyword>
<dbReference type="EMBL" id="FOJI01000002">
    <property type="protein sequence ID" value="SEV93399.1"/>
    <property type="molecule type" value="Genomic_DNA"/>
</dbReference>
<evidence type="ECO:0000313" key="2">
    <source>
        <dbReference type="EMBL" id="SEV93399.1"/>
    </source>
</evidence>
<dbReference type="RefSeq" id="WP_092450628.1">
    <property type="nucleotide sequence ID" value="NZ_FOJI01000002.1"/>
</dbReference>
<sequence length="148" mass="15801">MRLICKELSVVIGVLGVIGSFICASILGKSTSVSSSLSSYSSKSVEVTRNWGMTIGIFLAQMIGVIVVCVILYSIGEILENIEMLNGRLYGIESAHKKDDKPKNSDKKESIFTSEISKSVPTGSWKCSDCGTVNANYCGTCSCGKGKL</sequence>
<evidence type="ECO:0000256" key="1">
    <source>
        <dbReference type="SAM" id="Phobius"/>
    </source>
</evidence>
<keyword evidence="1" id="KW-1133">Transmembrane helix</keyword>
<protein>
    <submittedName>
        <fullName evidence="2">Uncharacterized protein</fullName>
    </submittedName>
</protein>
<name>A0A1I0MY80_9FIRM</name>
<dbReference type="Proteomes" id="UP000199701">
    <property type="component" value="Unassembled WGS sequence"/>
</dbReference>
<accession>A0A1I0MY80</accession>
<evidence type="ECO:0000313" key="3">
    <source>
        <dbReference type="Proteomes" id="UP000199701"/>
    </source>
</evidence>
<gene>
    <name evidence="2" type="ORF">SAMN05421659_102224</name>
</gene>
<proteinExistence type="predicted"/>
<dbReference type="STRING" id="99656.SAMN05421659_102224"/>
<keyword evidence="1" id="KW-0472">Membrane</keyword>
<reference evidence="2 3" key="1">
    <citation type="submission" date="2016-10" db="EMBL/GenBank/DDBJ databases">
        <authorList>
            <person name="de Groot N.N."/>
        </authorList>
    </citation>
    <scope>NUCLEOTIDE SEQUENCE [LARGE SCALE GENOMIC DNA]</scope>
    <source>
        <strain evidence="2 3">DSM 9179</strain>
    </source>
</reference>
<organism evidence="2 3">
    <name type="scientific">[Clostridium] fimetarium</name>
    <dbReference type="NCBI Taxonomy" id="99656"/>
    <lineage>
        <taxon>Bacteria</taxon>
        <taxon>Bacillati</taxon>
        <taxon>Bacillota</taxon>
        <taxon>Clostridia</taxon>
        <taxon>Lachnospirales</taxon>
        <taxon>Lachnospiraceae</taxon>
    </lineage>
</organism>